<organism evidence="1 2">
    <name type="scientific">Bacteroides caccae</name>
    <dbReference type="NCBI Taxonomy" id="47678"/>
    <lineage>
        <taxon>Bacteria</taxon>
        <taxon>Pseudomonadati</taxon>
        <taxon>Bacteroidota</taxon>
        <taxon>Bacteroidia</taxon>
        <taxon>Bacteroidales</taxon>
        <taxon>Bacteroidaceae</taxon>
        <taxon>Bacteroides</taxon>
    </lineage>
</organism>
<protein>
    <submittedName>
        <fullName evidence="1">Uncharacterized protein</fullName>
    </submittedName>
</protein>
<accession>A0A413MI82</accession>
<proteinExistence type="predicted"/>
<evidence type="ECO:0000313" key="1">
    <source>
        <dbReference type="EMBL" id="RHD43150.1"/>
    </source>
</evidence>
<sequence>MGISLPLYLDWGNPVRDIEIKKRYAYLVNWKRRKFHNYTQGWHSGSHAIAWAAITTFVCTGFLRPPIQNVAFAVPRFCVINGSIGTKRAIGIRRK</sequence>
<evidence type="ECO:0000313" key="2">
    <source>
        <dbReference type="Proteomes" id="UP000284689"/>
    </source>
</evidence>
<comment type="caution">
    <text evidence="1">The sequence shown here is derived from an EMBL/GenBank/DDBJ whole genome shotgun (WGS) entry which is preliminary data.</text>
</comment>
<reference evidence="1 2" key="1">
    <citation type="submission" date="2018-08" db="EMBL/GenBank/DDBJ databases">
        <title>A genome reference for cultivated species of the human gut microbiota.</title>
        <authorList>
            <person name="Zou Y."/>
            <person name="Xue W."/>
            <person name="Luo G."/>
        </authorList>
    </citation>
    <scope>NUCLEOTIDE SEQUENCE [LARGE SCALE GENOMIC DNA]</scope>
    <source>
        <strain evidence="1 2">AM31-16AC</strain>
    </source>
</reference>
<gene>
    <name evidence="1" type="ORF">DW794_19645</name>
</gene>
<dbReference type="AlphaFoldDB" id="A0A413MI82"/>
<dbReference type="EMBL" id="QSJD01000046">
    <property type="protein sequence ID" value="RHD43150.1"/>
    <property type="molecule type" value="Genomic_DNA"/>
</dbReference>
<dbReference type="Proteomes" id="UP000284689">
    <property type="component" value="Unassembled WGS sequence"/>
</dbReference>
<name>A0A413MI82_9BACE</name>